<keyword evidence="1" id="KW-0808">Transferase</keyword>
<evidence type="ECO:0000313" key="1">
    <source>
        <dbReference type="EMBL" id="KAJ2789425.1"/>
    </source>
</evidence>
<comment type="caution">
    <text evidence="1">The sequence shown here is derived from an EMBL/GenBank/DDBJ whole genome shotgun (WGS) entry which is preliminary data.</text>
</comment>
<protein>
    <submittedName>
        <fullName evidence="1">mRNA cap guanine-N7 methyltransferase</fullName>
        <ecNumber evidence="1">2.1.1.56</ecNumber>
    </submittedName>
</protein>
<proteinExistence type="predicted"/>
<sequence length="253" mass="28950">MALWGDFPVLVILMSATNKKRPHADDNDNAQQVAEHYNTRRELGIEGRLHTKITGLRLFNNWVKSILIGMHTFRGCKVLDLGCGKGGDLRKWSYAHIGEYVGMDIAQVSVTQAQKRYTDMHNARFPARFYAQDCYGEPLTKTLQPKLRLADDLAFGNSVYRVEFAQRDPISVYGFAYSFTLDEAVEDCTEYLVHMPSFVSLAKEHGLELLYCTGFHDLYSQNIGERQNLELFQRMRVVDDARPQISADEWEAV</sequence>
<dbReference type="EMBL" id="JANBUK010000581">
    <property type="protein sequence ID" value="KAJ2789425.1"/>
    <property type="molecule type" value="Genomic_DNA"/>
</dbReference>
<accession>A0ACC1KGN0</accession>
<keyword evidence="2" id="KW-1185">Reference proteome</keyword>
<keyword evidence="1" id="KW-0489">Methyltransferase</keyword>
<dbReference type="EC" id="2.1.1.56" evidence="1"/>
<dbReference type="Proteomes" id="UP001140066">
    <property type="component" value="Unassembled WGS sequence"/>
</dbReference>
<gene>
    <name evidence="1" type="primary">ABD1</name>
    <name evidence="1" type="ORF">GGI18_002412</name>
</gene>
<evidence type="ECO:0000313" key="2">
    <source>
        <dbReference type="Proteomes" id="UP001140066"/>
    </source>
</evidence>
<reference evidence="1" key="1">
    <citation type="submission" date="2022-07" db="EMBL/GenBank/DDBJ databases">
        <title>Phylogenomic reconstructions and comparative analyses of Kickxellomycotina fungi.</title>
        <authorList>
            <person name="Reynolds N.K."/>
            <person name="Stajich J.E."/>
            <person name="Barry K."/>
            <person name="Grigoriev I.V."/>
            <person name="Crous P."/>
            <person name="Smith M.E."/>
        </authorList>
    </citation>
    <scope>NUCLEOTIDE SEQUENCE</scope>
    <source>
        <strain evidence="1">BCRC 34191</strain>
    </source>
</reference>
<name>A0ACC1KGN0_9FUNG</name>
<organism evidence="1 2">
    <name type="scientific">Coemansia linderi</name>
    <dbReference type="NCBI Taxonomy" id="2663919"/>
    <lineage>
        <taxon>Eukaryota</taxon>
        <taxon>Fungi</taxon>
        <taxon>Fungi incertae sedis</taxon>
        <taxon>Zoopagomycota</taxon>
        <taxon>Kickxellomycotina</taxon>
        <taxon>Kickxellomycetes</taxon>
        <taxon>Kickxellales</taxon>
        <taxon>Kickxellaceae</taxon>
        <taxon>Coemansia</taxon>
    </lineage>
</organism>
<feature type="non-terminal residue" evidence="1">
    <location>
        <position position="253"/>
    </location>
</feature>